<dbReference type="RefSeq" id="XP_068349212.1">
    <property type="nucleotide sequence ID" value="XM_068511648.1"/>
</dbReference>
<name>A0A1J4JEJ3_9EUKA</name>
<dbReference type="VEuPathDB" id="TrichDB:TRFO_37804"/>
<feature type="compositionally biased region" description="Basic and acidic residues" evidence="2">
    <location>
        <begin position="296"/>
        <end position="312"/>
    </location>
</feature>
<proteinExistence type="predicted"/>
<gene>
    <name evidence="3" type="ORF">TRFO_37804</name>
</gene>
<feature type="compositionally biased region" description="Basic and acidic residues" evidence="2">
    <location>
        <begin position="458"/>
        <end position="467"/>
    </location>
</feature>
<evidence type="ECO:0000256" key="2">
    <source>
        <dbReference type="SAM" id="MobiDB-lite"/>
    </source>
</evidence>
<keyword evidence="4" id="KW-1185">Reference proteome</keyword>
<feature type="compositionally biased region" description="Basic and acidic residues" evidence="2">
    <location>
        <begin position="377"/>
        <end position="395"/>
    </location>
</feature>
<feature type="region of interest" description="Disordered" evidence="2">
    <location>
        <begin position="505"/>
        <end position="569"/>
    </location>
</feature>
<feature type="compositionally biased region" description="Low complexity" evidence="2">
    <location>
        <begin position="469"/>
        <end position="488"/>
    </location>
</feature>
<accession>A0A1J4JEJ3</accession>
<keyword evidence="1" id="KW-0175">Coiled coil</keyword>
<dbReference type="Proteomes" id="UP000179807">
    <property type="component" value="Unassembled WGS sequence"/>
</dbReference>
<dbReference type="AlphaFoldDB" id="A0A1J4JEJ3"/>
<protein>
    <submittedName>
        <fullName evidence="3">Uncharacterized protein</fullName>
    </submittedName>
</protein>
<reference evidence="3" key="1">
    <citation type="submission" date="2016-10" db="EMBL/GenBank/DDBJ databases">
        <authorList>
            <person name="Benchimol M."/>
            <person name="Almeida L.G."/>
            <person name="Vasconcelos A.T."/>
            <person name="Perreira-Neves A."/>
            <person name="Rosa I.A."/>
            <person name="Tasca T."/>
            <person name="Bogo M.R."/>
            <person name="de Souza W."/>
        </authorList>
    </citation>
    <scope>NUCLEOTIDE SEQUENCE [LARGE SCALE GENOMIC DNA]</scope>
    <source>
        <strain evidence="3">K</strain>
    </source>
</reference>
<feature type="compositionally biased region" description="Low complexity" evidence="2">
    <location>
        <begin position="358"/>
        <end position="368"/>
    </location>
</feature>
<feature type="compositionally biased region" description="Basic and acidic residues" evidence="2">
    <location>
        <begin position="510"/>
        <end position="539"/>
    </location>
</feature>
<evidence type="ECO:0000256" key="1">
    <source>
        <dbReference type="SAM" id="Coils"/>
    </source>
</evidence>
<comment type="caution">
    <text evidence="3">The sequence shown here is derived from an EMBL/GenBank/DDBJ whole genome shotgun (WGS) entry which is preliminary data.</text>
</comment>
<organism evidence="3 4">
    <name type="scientific">Tritrichomonas foetus</name>
    <dbReference type="NCBI Taxonomy" id="1144522"/>
    <lineage>
        <taxon>Eukaryota</taxon>
        <taxon>Metamonada</taxon>
        <taxon>Parabasalia</taxon>
        <taxon>Tritrichomonadida</taxon>
        <taxon>Tritrichomonadidae</taxon>
        <taxon>Tritrichomonas</taxon>
    </lineage>
</organism>
<feature type="coiled-coil region" evidence="1">
    <location>
        <begin position="127"/>
        <end position="215"/>
    </location>
</feature>
<feature type="region of interest" description="Disordered" evidence="2">
    <location>
        <begin position="244"/>
        <end position="271"/>
    </location>
</feature>
<evidence type="ECO:0000313" key="3">
    <source>
        <dbReference type="EMBL" id="OHS96075.1"/>
    </source>
</evidence>
<evidence type="ECO:0000313" key="4">
    <source>
        <dbReference type="Proteomes" id="UP000179807"/>
    </source>
</evidence>
<sequence length="625" mass="72238">MKIFQNKKKMEDSLHASSSFFNNLPEVVQYLSFRAEKLINNSGDPFNYSQLAENEKKILIMTRLTSRFENDSDLKTIHDQINSIVDEQRHENTKLKFMIQTQTSQIYNVQSVPEMALGDITVMRQKAQKIIDRSTNTEAEIKSLEIENQTIKQKLLFIKNAPKITNNIDFDFDLNSPKSNMKDNQIKINKLQNGIERLQRDITGLEMQIESFDKRINGMIIAGKSKSGNRLSLAERALLNANISPRSSNNNKFPKRSSSIEKEKNFPNNYKINNQMKYQLNKKVNGANDDNFVENENEKSDDDLSKTFDPKLVHHNKNKIQNQNENDENDFNNKNTTLSKIPKNSFYRDSEINDTENDFNNSNENNRNQKSKLRSSLNKDSEDENINRKDGKIDDLDLNQPMHHIMFVDDDESSQPSSQQSNRNNKMEVSMPLSNHNPNDISPRHHRKHRSHRNHKHDHNESNRNVEENQNQLTNSKNSSNSNYGSSESDTDNEIEFNAYICTSGKNKGNKNDQDNENGNSKDKNFENENERNCDENNSSKKGNKVPKDNQNETSISQRSLPRKTTFPTVTKYRKPRTIMKSIPEKQQTAVLTTKEAAEEVVQMIQQFQAILHKGSEVDQSVEQK</sequence>
<feature type="region of interest" description="Disordered" evidence="2">
    <location>
        <begin position="286"/>
        <end position="492"/>
    </location>
</feature>
<dbReference type="EMBL" id="MLAK01001202">
    <property type="protein sequence ID" value="OHS96075.1"/>
    <property type="molecule type" value="Genomic_DNA"/>
</dbReference>
<dbReference type="GeneID" id="94846352"/>
<feature type="compositionally biased region" description="Basic residues" evidence="2">
    <location>
        <begin position="444"/>
        <end position="457"/>
    </location>
</feature>